<accession>A0A1H7FQH3</accession>
<evidence type="ECO:0008006" key="4">
    <source>
        <dbReference type="Google" id="ProtNLM"/>
    </source>
</evidence>
<organism evidence="2 3">
    <name type="scientific">Bosea lupini</name>
    <dbReference type="NCBI Taxonomy" id="1036779"/>
    <lineage>
        <taxon>Bacteria</taxon>
        <taxon>Pseudomonadati</taxon>
        <taxon>Pseudomonadota</taxon>
        <taxon>Alphaproteobacteria</taxon>
        <taxon>Hyphomicrobiales</taxon>
        <taxon>Boseaceae</taxon>
        <taxon>Bosea</taxon>
    </lineage>
</organism>
<evidence type="ECO:0000313" key="3">
    <source>
        <dbReference type="Proteomes" id="UP000199664"/>
    </source>
</evidence>
<dbReference type="EMBL" id="FOAN01000001">
    <property type="protein sequence ID" value="SEK26420.1"/>
    <property type="molecule type" value="Genomic_DNA"/>
</dbReference>
<gene>
    <name evidence="2" type="ORF">SAMN04515666_10181</name>
</gene>
<keyword evidence="3" id="KW-1185">Reference proteome</keyword>
<feature type="chain" id="PRO_5011771738" description="Beta/Gamma crystallin" evidence="1">
    <location>
        <begin position="24"/>
        <end position="122"/>
    </location>
</feature>
<evidence type="ECO:0000313" key="2">
    <source>
        <dbReference type="EMBL" id="SEK26420.1"/>
    </source>
</evidence>
<reference evidence="3" key="1">
    <citation type="submission" date="2016-10" db="EMBL/GenBank/DDBJ databases">
        <authorList>
            <person name="Varghese N."/>
            <person name="Submissions S."/>
        </authorList>
    </citation>
    <scope>NUCLEOTIDE SEQUENCE [LARGE SCALE GENOMIC DNA]</scope>
    <source>
        <strain evidence="3">LMG 26383,CCUG 61248,R- 45681</strain>
    </source>
</reference>
<feature type="signal peptide" evidence="1">
    <location>
        <begin position="1"/>
        <end position="23"/>
    </location>
</feature>
<dbReference type="RefSeq" id="WP_143079619.1">
    <property type="nucleotide sequence ID" value="NZ_FOAN01000001.1"/>
</dbReference>
<dbReference type="STRING" id="1036779.SAMN04515666_10181"/>
<sequence>MRDAAFFSFLGVCAALAFHGAGAQERFEDWPVLTNPFPSTGGGGIMIHDYDPVVASGRCTTKFRAVEPNGTTYHNLIEFEAAETQGGVLCSNGQWRSADGTASGTTPFRVFIKDGVKRGSPQ</sequence>
<protein>
    <recommendedName>
        <fullName evidence="4">Beta/Gamma crystallin</fullName>
    </recommendedName>
</protein>
<keyword evidence="1" id="KW-0732">Signal</keyword>
<proteinExistence type="predicted"/>
<dbReference type="AlphaFoldDB" id="A0A1H7FQH3"/>
<dbReference type="Proteomes" id="UP000199664">
    <property type="component" value="Unassembled WGS sequence"/>
</dbReference>
<name>A0A1H7FQH3_9HYPH</name>
<dbReference type="OrthoDB" id="8161147at2"/>
<evidence type="ECO:0000256" key="1">
    <source>
        <dbReference type="SAM" id="SignalP"/>
    </source>
</evidence>